<accession>A0A7J9DRR9</accession>
<protein>
    <submittedName>
        <fullName evidence="1">Uncharacterized protein</fullName>
    </submittedName>
</protein>
<dbReference type="AlphaFoldDB" id="A0A7J9DRR9"/>
<feature type="non-terminal residue" evidence="1">
    <location>
        <position position="41"/>
    </location>
</feature>
<dbReference type="EMBL" id="JABEZW010000004">
    <property type="protein sequence ID" value="MBA0763452.1"/>
    <property type="molecule type" value="Genomic_DNA"/>
</dbReference>
<proteinExistence type="predicted"/>
<keyword evidence="2" id="KW-1185">Reference proteome</keyword>
<organism evidence="1 2">
    <name type="scientific">Gossypium trilobum</name>
    <dbReference type="NCBI Taxonomy" id="34281"/>
    <lineage>
        <taxon>Eukaryota</taxon>
        <taxon>Viridiplantae</taxon>
        <taxon>Streptophyta</taxon>
        <taxon>Embryophyta</taxon>
        <taxon>Tracheophyta</taxon>
        <taxon>Spermatophyta</taxon>
        <taxon>Magnoliopsida</taxon>
        <taxon>eudicotyledons</taxon>
        <taxon>Gunneridae</taxon>
        <taxon>Pentapetalae</taxon>
        <taxon>rosids</taxon>
        <taxon>malvids</taxon>
        <taxon>Malvales</taxon>
        <taxon>Malvaceae</taxon>
        <taxon>Malvoideae</taxon>
        <taxon>Gossypium</taxon>
    </lineage>
</organism>
<name>A0A7J9DRR9_9ROSI</name>
<gene>
    <name evidence="1" type="ORF">Gotri_012889</name>
</gene>
<dbReference type="Proteomes" id="UP000593568">
    <property type="component" value="Unassembled WGS sequence"/>
</dbReference>
<evidence type="ECO:0000313" key="2">
    <source>
        <dbReference type="Proteomes" id="UP000593568"/>
    </source>
</evidence>
<comment type="caution">
    <text evidence="1">The sequence shown here is derived from an EMBL/GenBank/DDBJ whole genome shotgun (WGS) entry which is preliminary data.</text>
</comment>
<sequence>MRWLEDNFKHIEAFAIDIEKVQFARAFILRLIKGLVIPDKS</sequence>
<reference evidence="1 2" key="1">
    <citation type="journal article" date="2019" name="Genome Biol. Evol.">
        <title>Insights into the evolution of the New World diploid cottons (Gossypium, subgenus Houzingenia) based on genome sequencing.</title>
        <authorList>
            <person name="Grover C.E."/>
            <person name="Arick M.A. 2nd"/>
            <person name="Thrash A."/>
            <person name="Conover J.L."/>
            <person name="Sanders W.S."/>
            <person name="Peterson D.G."/>
            <person name="Frelichowski J.E."/>
            <person name="Scheffler J.A."/>
            <person name="Scheffler B.E."/>
            <person name="Wendel J.F."/>
        </authorList>
    </citation>
    <scope>NUCLEOTIDE SEQUENCE [LARGE SCALE GENOMIC DNA]</scope>
    <source>
        <strain evidence="1">8</strain>
        <tissue evidence="1">Leaf</tissue>
    </source>
</reference>
<evidence type="ECO:0000313" key="1">
    <source>
        <dbReference type="EMBL" id="MBA0763452.1"/>
    </source>
</evidence>